<evidence type="ECO:0000256" key="2">
    <source>
        <dbReference type="ARBA" id="ARBA00008721"/>
    </source>
</evidence>
<evidence type="ECO:0000256" key="1">
    <source>
        <dbReference type="ARBA" id="ARBA00003174"/>
    </source>
</evidence>
<keyword evidence="5 10" id="KW-0732">Signal</keyword>
<dbReference type="OrthoDB" id="536211at2759"/>
<gene>
    <name evidence="12" type="ORF">B0I36DRAFT_332258</name>
</gene>
<keyword evidence="7" id="KW-0862">Zinc</keyword>
<evidence type="ECO:0000313" key="12">
    <source>
        <dbReference type="EMBL" id="KAH7024928.1"/>
    </source>
</evidence>
<feature type="domain" description="Peptidase M43 pregnancy-associated plasma-A" evidence="11">
    <location>
        <begin position="161"/>
        <end position="301"/>
    </location>
</feature>
<dbReference type="EMBL" id="JAGTJQ010000009">
    <property type="protein sequence ID" value="KAH7024928.1"/>
    <property type="molecule type" value="Genomic_DNA"/>
</dbReference>
<protein>
    <recommendedName>
        <fullName evidence="11">Peptidase M43 pregnancy-associated plasma-A domain-containing protein</fullName>
    </recommendedName>
</protein>
<proteinExistence type="inferred from homology"/>
<evidence type="ECO:0000256" key="9">
    <source>
        <dbReference type="ARBA" id="ARBA00023157"/>
    </source>
</evidence>
<dbReference type="InterPro" id="IPR008754">
    <property type="entry name" value="Peptidase_M43"/>
</dbReference>
<evidence type="ECO:0000256" key="6">
    <source>
        <dbReference type="ARBA" id="ARBA00022801"/>
    </source>
</evidence>
<sequence length="312" mass="33948">MQITNFLAAAVAVTPLVAAHSPLLSSRSGRPSRCANHVPPPKIYDQMSRLADDDVTYGRVHAAEIGQTKCKRTIKVPTWIHAAVPENATDAYLNDASLQKQLDVLNAAYVDHDVIFVKEGFTRTVSDSISVFSYSDDAEGAIGGSPNPDIEAYWKQYRTGDYKTLHIWLYNEMTAGLLGIATFPDLDKPESDKWLDGVHADGNSVPGGSLDKYNLGITVVHEVGHWLGLFHVFSDEGICGGDGDLVADTPAQSEATYGCPADGTKDSCPAPGLDSIHNYMDYSDDVCLTEFTEGQEARVHNSWTNIRAAVQW</sequence>
<dbReference type="SUPFAM" id="SSF55486">
    <property type="entry name" value="Metalloproteases ('zincins'), catalytic domain"/>
    <property type="match status" value="1"/>
</dbReference>
<evidence type="ECO:0000256" key="8">
    <source>
        <dbReference type="ARBA" id="ARBA00023049"/>
    </source>
</evidence>
<evidence type="ECO:0000256" key="4">
    <source>
        <dbReference type="ARBA" id="ARBA00022723"/>
    </source>
</evidence>
<name>A0A9P8Y0D0_9PEZI</name>
<keyword evidence="3" id="KW-0645">Protease</keyword>
<evidence type="ECO:0000256" key="7">
    <source>
        <dbReference type="ARBA" id="ARBA00022833"/>
    </source>
</evidence>
<evidence type="ECO:0000256" key="3">
    <source>
        <dbReference type="ARBA" id="ARBA00022670"/>
    </source>
</evidence>
<dbReference type="Gene3D" id="3.40.390.10">
    <property type="entry name" value="Collagenase (Catalytic Domain)"/>
    <property type="match status" value="1"/>
</dbReference>
<feature type="chain" id="PRO_5040140193" description="Peptidase M43 pregnancy-associated plasma-A domain-containing protein" evidence="10">
    <location>
        <begin position="20"/>
        <end position="312"/>
    </location>
</feature>
<comment type="function">
    <text evidence="1">Secreted metalloproteinase that allows assimilation of proteinaceous substrates.</text>
</comment>
<keyword evidence="9" id="KW-1015">Disulfide bond</keyword>
<comment type="caution">
    <text evidence="12">The sequence shown here is derived from an EMBL/GenBank/DDBJ whole genome shotgun (WGS) entry which is preliminary data.</text>
</comment>
<feature type="signal peptide" evidence="10">
    <location>
        <begin position="1"/>
        <end position="19"/>
    </location>
</feature>
<dbReference type="Pfam" id="PF05572">
    <property type="entry name" value="Peptidase_M43"/>
    <property type="match status" value="1"/>
</dbReference>
<dbReference type="RefSeq" id="XP_046008476.1">
    <property type="nucleotide sequence ID" value="XM_046155085.1"/>
</dbReference>
<dbReference type="Proteomes" id="UP000756346">
    <property type="component" value="Unassembled WGS sequence"/>
</dbReference>
<dbReference type="GeneID" id="70184631"/>
<dbReference type="AlphaFoldDB" id="A0A9P8Y0D0"/>
<dbReference type="PANTHER" id="PTHR47466">
    <property type="match status" value="1"/>
</dbReference>
<reference evidence="12" key="1">
    <citation type="journal article" date="2021" name="Nat. Commun.">
        <title>Genetic determinants of endophytism in the Arabidopsis root mycobiome.</title>
        <authorList>
            <person name="Mesny F."/>
            <person name="Miyauchi S."/>
            <person name="Thiergart T."/>
            <person name="Pickel B."/>
            <person name="Atanasova L."/>
            <person name="Karlsson M."/>
            <person name="Huettel B."/>
            <person name="Barry K.W."/>
            <person name="Haridas S."/>
            <person name="Chen C."/>
            <person name="Bauer D."/>
            <person name="Andreopoulos W."/>
            <person name="Pangilinan J."/>
            <person name="LaButti K."/>
            <person name="Riley R."/>
            <person name="Lipzen A."/>
            <person name="Clum A."/>
            <person name="Drula E."/>
            <person name="Henrissat B."/>
            <person name="Kohler A."/>
            <person name="Grigoriev I.V."/>
            <person name="Martin F.M."/>
            <person name="Hacquard S."/>
        </authorList>
    </citation>
    <scope>NUCLEOTIDE SEQUENCE</scope>
    <source>
        <strain evidence="12">MPI-CAGE-CH-0230</strain>
    </source>
</reference>
<keyword evidence="8" id="KW-0482">Metalloprotease</keyword>
<organism evidence="12 13">
    <name type="scientific">Microdochium trichocladiopsis</name>
    <dbReference type="NCBI Taxonomy" id="1682393"/>
    <lineage>
        <taxon>Eukaryota</taxon>
        <taxon>Fungi</taxon>
        <taxon>Dikarya</taxon>
        <taxon>Ascomycota</taxon>
        <taxon>Pezizomycotina</taxon>
        <taxon>Sordariomycetes</taxon>
        <taxon>Xylariomycetidae</taxon>
        <taxon>Xylariales</taxon>
        <taxon>Microdochiaceae</taxon>
        <taxon>Microdochium</taxon>
    </lineage>
</organism>
<dbReference type="CDD" id="cd04275">
    <property type="entry name" value="ZnMc_pappalysin_like"/>
    <property type="match status" value="1"/>
</dbReference>
<keyword evidence="6" id="KW-0378">Hydrolase</keyword>
<keyword evidence="4" id="KW-0479">Metal-binding</keyword>
<dbReference type="GO" id="GO:0006508">
    <property type="term" value="P:proteolysis"/>
    <property type="evidence" value="ECO:0007669"/>
    <property type="project" value="UniProtKB-KW"/>
</dbReference>
<dbReference type="GO" id="GO:0046872">
    <property type="term" value="F:metal ion binding"/>
    <property type="evidence" value="ECO:0007669"/>
    <property type="project" value="UniProtKB-KW"/>
</dbReference>
<keyword evidence="13" id="KW-1185">Reference proteome</keyword>
<evidence type="ECO:0000256" key="5">
    <source>
        <dbReference type="ARBA" id="ARBA00022729"/>
    </source>
</evidence>
<dbReference type="InterPro" id="IPR024079">
    <property type="entry name" value="MetalloPept_cat_dom_sf"/>
</dbReference>
<evidence type="ECO:0000313" key="13">
    <source>
        <dbReference type="Proteomes" id="UP000756346"/>
    </source>
</evidence>
<accession>A0A9P8Y0D0</accession>
<comment type="similarity">
    <text evidence="2">Belongs to the peptidase M43B family.</text>
</comment>
<dbReference type="GO" id="GO:0008237">
    <property type="term" value="F:metallopeptidase activity"/>
    <property type="evidence" value="ECO:0007669"/>
    <property type="project" value="UniProtKB-KW"/>
</dbReference>
<evidence type="ECO:0000259" key="11">
    <source>
        <dbReference type="Pfam" id="PF05572"/>
    </source>
</evidence>
<dbReference type="PANTHER" id="PTHR47466:SF1">
    <property type="entry name" value="METALLOPROTEASE MEP1 (AFU_ORTHOLOGUE AFUA_1G07730)-RELATED"/>
    <property type="match status" value="1"/>
</dbReference>
<evidence type="ECO:0000256" key="10">
    <source>
        <dbReference type="SAM" id="SignalP"/>
    </source>
</evidence>